<feature type="domain" description="PucR C-terminal helix-turn-helix" evidence="1">
    <location>
        <begin position="543"/>
        <end position="585"/>
    </location>
</feature>
<sequence>MPTLAHLISQRPELQLRFLDPAHARVHAGVRVTEVAAVPLPHPAPGPNAPLASGTLALVTLPDEPTAPHGTAAALEHLLGHLKRCRASGLVLRSPEDAPHVPTAVRARAEHLRLPLLVTGADTPWAPVNAYLQRQRALIAERQAEHMDGLLRTLPNRLTGPDAVERIVSWLAAALDADAAVRSDGDRRVLVSAPEGGANLARAAVLGHRPADGVQYRIVRMHGAEDEAVLAVAARHPFDETAGRLIQHAAKILGLCEQARRDHHAAVLAPRAVSQAATQLLLGGQTVTGQVVAGTISRQLMDTDEVVVRVIDTGARTRQPTLELCERTLHGKALVSPCPGKDQQIIVIAPAARDDAVEDDLRRIVGSRDWLLMGASTPYALEASGAGYAEAAEAVRTAARSPERISVGAEPKCAPLLPRRAARAWARSLLAPLLTAPEHTTLLHSLPTGLSFKGTEAAKGLQIHRNTLRNRLDRAAALLGLDFDRLNDRVLVLLALNILALPAPEDDAPDPPAPALADLLAGPEIRNWAQHRLRALHTGHRALLETLRVWLENDLSVRLTARALALSASTVRAHTDRAARLLGMGVTAEFVSVHDTDVVGIADVYVAAHLLTGAPALTDARPTTP</sequence>
<gene>
    <name evidence="2" type="ORF">GCM10023336_49230</name>
</gene>
<comment type="caution">
    <text evidence="2">The sequence shown here is derived from an EMBL/GenBank/DDBJ whole genome shotgun (WGS) entry which is preliminary data.</text>
</comment>
<organism evidence="2 3">
    <name type="scientific">Streptomyces similanensis</name>
    <dbReference type="NCBI Taxonomy" id="1274988"/>
    <lineage>
        <taxon>Bacteria</taxon>
        <taxon>Bacillati</taxon>
        <taxon>Actinomycetota</taxon>
        <taxon>Actinomycetes</taxon>
        <taxon>Kitasatosporales</taxon>
        <taxon>Streptomycetaceae</taxon>
        <taxon>Streptomyces</taxon>
    </lineage>
</organism>
<dbReference type="PANTHER" id="PTHR33744:SF1">
    <property type="entry name" value="DNA-BINDING TRANSCRIPTIONAL ACTIVATOR ADER"/>
    <property type="match status" value="1"/>
</dbReference>
<proteinExistence type="predicted"/>
<feature type="domain" description="PucR C-terminal helix-turn-helix" evidence="1">
    <location>
        <begin position="455"/>
        <end position="498"/>
    </location>
</feature>
<evidence type="ECO:0000313" key="3">
    <source>
        <dbReference type="Proteomes" id="UP001500124"/>
    </source>
</evidence>
<dbReference type="PANTHER" id="PTHR33744">
    <property type="entry name" value="CARBOHYDRATE DIACID REGULATOR"/>
    <property type="match status" value="1"/>
</dbReference>
<name>A0ABP9KZH2_9ACTN</name>
<dbReference type="InterPro" id="IPR042070">
    <property type="entry name" value="PucR_C-HTH_sf"/>
</dbReference>
<reference evidence="3" key="1">
    <citation type="journal article" date="2019" name="Int. J. Syst. Evol. Microbiol.">
        <title>The Global Catalogue of Microorganisms (GCM) 10K type strain sequencing project: providing services to taxonomists for standard genome sequencing and annotation.</title>
        <authorList>
            <consortium name="The Broad Institute Genomics Platform"/>
            <consortium name="The Broad Institute Genome Sequencing Center for Infectious Disease"/>
            <person name="Wu L."/>
            <person name="Ma J."/>
        </authorList>
    </citation>
    <scope>NUCLEOTIDE SEQUENCE [LARGE SCALE GENOMIC DNA]</scope>
    <source>
        <strain evidence="3">JCM 18410</strain>
    </source>
</reference>
<dbReference type="Proteomes" id="UP001500124">
    <property type="component" value="Unassembled WGS sequence"/>
</dbReference>
<dbReference type="RefSeq" id="WP_345670304.1">
    <property type="nucleotide sequence ID" value="NZ_BAABKC010000073.1"/>
</dbReference>
<protein>
    <submittedName>
        <fullName evidence="2">Helix-turn-helix domain-containing protein</fullName>
    </submittedName>
</protein>
<dbReference type="EMBL" id="BAABKC010000073">
    <property type="protein sequence ID" value="GAA5066995.1"/>
    <property type="molecule type" value="Genomic_DNA"/>
</dbReference>
<evidence type="ECO:0000259" key="1">
    <source>
        <dbReference type="Pfam" id="PF13556"/>
    </source>
</evidence>
<keyword evidence="3" id="KW-1185">Reference proteome</keyword>
<dbReference type="InterPro" id="IPR025736">
    <property type="entry name" value="PucR_C-HTH_dom"/>
</dbReference>
<accession>A0ABP9KZH2</accession>
<dbReference type="Pfam" id="PF13556">
    <property type="entry name" value="HTH_30"/>
    <property type="match status" value="2"/>
</dbReference>
<evidence type="ECO:0000313" key="2">
    <source>
        <dbReference type="EMBL" id="GAA5066995.1"/>
    </source>
</evidence>
<dbReference type="Gene3D" id="1.10.10.2840">
    <property type="entry name" value="PucR C-terminal helix-turn-helix domain"/>
    <property type="match status" value="2"/>
</dbReference>
<dbReference type="InterPro" id="IPR051448">
    <property type="entry name" value="CdaR-like_regulators"/>
</dbReference>